<keyword evidence="1" id="KW-0732">Signal</keyword>
<name>A0A431W5C8_9GAMM</name>
<reference evidence="2 3" key="1">
    <citation type="submission" date="2018-12" db="EMBL/GenBank/DDBJ databases">
        <authorList>
            <person name="Yu L."/>
        </authorList>
    </citation>
    <scope>NUCLEOTIDE SEQUENCE [LARGE SCALE GENOMIC DNA]</scope>
    <source>
        <strain evidence="2 3">HAW-EB5</strain>
    </source>
</reference>
<evidence type="ECO:0000313" key="2">
    <source>
        <dbReference type="EMBL" id="RTR30660.1"/>
    </source>
</evidence>
<protein>
    <recommendedName>
        <fullName evidence="4">Lipoprotein</fullName>
    </recommendedName>
</protein>
<feature type="signal peptide" evidence="1">
    <location>
        <begin position="1"/>
        <end position="24"/>
    </location>
</feature>
<dbReference type="EMBL" id="RXNV01000007">
    <property type="protein sequence ID" value="RTR30660.1"/>
    <property type="molecule type" value="Genomic_DNA"/>
</dbReference>
<accession>A0A431W5C8</accession>
<feature type="chain" id="PRO_5019233197" description="Lipoprotein" evidence="1">
    <location>
        <begin position="25"/>
        <end position="435"/>
    </location>
</feature>
<evidence type="ECO:0000256" key="1">
    <source>
        <dbReference type="SAM" id="SignalP"/>
    </source>
</evidence>
<sequence length="435" mass="48264">MKLKKWTPILLSGALLSACGGSSSDEGSSGGGNVPEPTGRAIGEFQQVANKCEYTEPQTNVTVVVQRGDGSVLSQHQVDAQGKFDIPWGGDAKHLTTVVETDGHYSIDTLMEFTTGDIGIQKNYSQALDTHCNCQDITVDFSDLGAAYPNHQLWIGYRNQDTKSPYTYEACRVAQEDYTPLDIMLRPKDNVNDEAFGALIKIDPMNTSFAVSADILNEPNNQATRVNYSAGTYGIDHVQSYANSVEGRRHRSFEPAGNAVYSVPGLNQDSFIQAYRDISFGYVEPGNVDYSAYRRYRIEDPASHYELFTPTNEAELLERLNSTLANAGSSTSYDFSNLDPGYQALTLSIKSANMVWQVTGALTGVIPDFKLPRAIEDDLYEQIEEFSLFTFGYNKPGNIDELRSMWAKESRSHGYLRPAYFDNYVAEVISINIEY</sequence>
<evidence type="ECO:0008006" key="4">
    <source>
        <dbReference type="Google" id="ProtNLM"/>
    </source>
</evidence>
<evidence type="ECO:0000313" key="3">
    <source>
        <dbReference type="Proteomes" id="UP000282060"/>
    </source>
</evidence>
<dbReference type="AlphaFoldDB" id="A0A431W5C8"/>
<comment type="caution">
    <text evidence="2">The sequence shown here is derived from an EMBL/GenBank/DDBJ whole genome shotgun (WGS) entry which is preliminary data.</text>
</comment>
<dbReference type="OrthoDB" id="6264181at2"/>
<organism evidence="2 3">
    <name type="scientific">Shewanella atlantica</name>
    <dbReference type="NCBI Taxonomy" id="271099"/>
    <lineage>
        <taxon>Bacteria</taxon>
        <taxon>Pseudomonadati</taxon>
        <taxon>Pseudomonadota</taxon>
        <taxon>Gammaproteobacteria</taxon>
        <taxon>Alteromonadales</taxon>
        <taxon>Shewanellaceae</taxon>
        <taxon>Shewanella</taxon>
    </lineage>
</organism>
<dbReference type="RefSeq" id="WP_126506820.1">
    <property type="nucleotide sequence ID" value="NZ_RXNV01000007.1"/>
</dbReference>
<proteinExistence type="predicted"/>
<dbReference type="Proteomes" id="UP000282060">
    <property type="component" value="Unassembled WGS sequence"/>
</dbReference>
<keyword evidence="3" id="KW-1185">Reference proteome</keyword>
<dbReference type="PROSITE" id="PS51257">
    <property type="entry name" value="PROKAR_LIPOPROTEIN"/>
    <property type="match status" value="1"/>
</dbReference>
<gene>
    <name evidence="2" type="ORF">EKG39_15700</name>
</gene>